<sequence>MWWPRFLIFNKGQGMPGLSFSSRAMPGWWQRMRGRCAPVAPPRKEPLLPQGAFAADVAKVAPAAPARADVFAPYRPPRGVRANGSTAPLAMDSAAAQGNPGLLDWLRNAVADGVVFPGYARLAEMAQRAEYRHMVDTIATEATRQWLVFTSRTGQEQSKAARISQLEAEFTRLNVRDVLRRMAEMDGHYGMGLLYVDTGLSPVAGGLASPLLLRPETFRKGSLRALVPVEPVWTTPAAYETTNPLHPAFYRPQSWWVQGTLLHASRLLRFCAREVPDILKPAYNFGGVSLTQMARPYVENWLRTRQSVSDLLNAFSIVALSTDMAAYAQDPEGLLARVEAFNRFRSNRGTFVLDKEREKLELLAAPLAGLDKLQAQALEQICTVAQQPLVKFAGISPSGLNASADGEIRVFYDRISAYQESFLRPNLTRILHMVMLNVWGAVDTDIDFTFRPLWQMDEAEQAEIDAKKQDTP</sequence>
<dbReference type="EMBL" id="AEUP01000030">
    <property type="protein sequence ID" value="EGE47325.1"/>
    <property type="molecule type" value="Genomic_DNA"/>
</dbReference>
<accession>F1YVM0</accession>
<dbReference type="Proteomes" id="UP000018454">
    <property type="component" value="Unassembled WGS sequence"/>
</dbReference>
<protein>
    <recommendedName>
        <fullName evidence="1">Anti-CBASS protein Acb1-like N-terminal domain-containing protein</fullName>
    </recommendedName>
</protein>
<gene>
    <name evidence="2" type="ORF">APO_2010</name>
</gene>
<name>F1YVM0_9PROT</name>
<evidence type="ECO:0000259" key="1">
    <source>
        <dbReference type="Pfam" id="PF06381"/>
    </source>
</evidence>
<comment type="caution">
    <text evidence="2">The sequence shown here is derived from an EMBL/GenBank/DDBJ whole genome shotgun (WGS) entry which is preliminary data.</text>
</comment>
<dbReference type="Pfam" id="PF06381">
    <property type="entry name" value="Phage_portal_3"/>
    <property type="match status" value="1"/>
</dbReference>
<reference evidence="2 3" key="1">
    <citation type="journal article" date="2011" name="Science">
        <title>Drosophila microbiome modulates host developmental and metabolic homeostasis via insulin signaling.</title>
        <authorList>
            <person name="Shin S.C."/>
            <person name="Kim S.H."/>
            <person name="You H."/>
            <person name="Kim B."/>
            <person name="Kim A.C."/>
            <person name="Lee K.A."/>
            <person name="Yoon J.H."/>
            <person name="Ryu J.H."/>
            <person name="Lee W.J."/>
        </authorList>
    </citation>
    <scope>NUCLEOTIDE SEQUENCE [LARGE SCALE GENOMIC DNA]</scope>
    <source>
        <strain evidence="2 3">DM001</strain>
    </source>
</reference>
<organism evidence="2 3">
    <name type="scientific">Acetobacter pomorum DM001</name>
    <dbReference type="NCBI Taxonomy" id="945681"/>
    <lineage>
        <taxon>Bacteria</taxon>
        <taxon>Pseudomonadati</taxon>
        <taxon>Pseudomonadota</taxon>
        <taxon>Alphaproteobacteria</taxon>
        <taxon>Acetobacterales</taxon>
        <taxon>Acetobacteraceae</taxon>
        <taxon>Acetobacter</taxon>
    </lineage>
</organism>
<evidence type="ECO:0000313" key="2">
    <source>
        <dbReference type="EMBL" id="EGE47325.1"/>
    </source>
</evidence>
<evidence type="ECO:0000313" key="3">
    <source>
        <dbReference type="Proteomes" id="UP000018454"/>
    </source>
</evidence>
<dbReference type="InterPro" id="IPR024459">
    <property type="entry name" value="Acb1-like_N"/>
</dbReference>
<feature type="domain" description="Anti-CBASS protein Acb1-like N-terminal" evidence="1">
    <location>
        <begin position="126"/>
        <end position="470"/>
    </location>
</feature>
<proteinExistence type="predicted"/>
<dbReference type="AlphaFoldDB" id="F1YVM0"/>